<dbReference type="GO" id="GO:0071013">
    <property type="term" value="C:catalytic step 2 spliceosome"/>
    <property type="evidence" value="ECO:0007669"/>
    <property type="project" value="TreeGrafter"/>
</dbReference>
<organism evidence="2 3">
    <name type="scientific">Euroglyphus maynei</name>
    <name type="common">Mayne's house dust mite</name>
    <dbReference type="NCBI Taxonomy" id="6958"/>
    <lineage>
        <taxon>Eukaryota</taxon>
        <taxon>Metazoa</taxon>
        <taxon>Ecdysozoa</taxon>
        <taxon>Arthropoda</taxon>
        <taxon>Chelicerata</taxon>
        <taxon>Arachnida</taxon>
        <taxon>Acari</taxon>
        <taxon>Acariformes</taxon>
        <taxon>Sarcoptiformes</taxon>
        <taxon>Astigmata</taxon>
        <taxon>Psoroptidia</taxon>
        <taxon>Analgoidea</taxon>
        <taxon>Pyroglyphidae</taxon>
        <taxon>Pyroglyphinae</taxon>
        <taxon>Euroglyphus</taxon>
    </lineage>
</organism>
<dbReference type="Proteomes" id="UP000194236">
    <property type="component" value="Unassembled WGS sequence"/>
</dbReference>
<dbReference type="OrthoDB" id="5775647at2759"/>
<dbReference type="Gene3D" id="3.30.460.10">
    <property type="entry name" value="Beta Polymerase, domain 2"/>
    <property type="match status" value="1"/>
</dbReference>
<protein>
    <submittedName>
        <fullName evidence="2">Uncharacterized protein</fullName>
    </submittedName>
</protein>
<gene>
    <name evidence="2" type="ORF">BLA29_006856</name>
</gene>
<dbReference type="InterPro" id="IPR052134">
    <property type="entry name" value="ILF2"/>
</dbReference>
<evidence type="ECO:0000313" key="3">
    <source>
        <dbReference type="Proteomes" id="UP000194236"/>
    </source>
</evidence>
<dbReference type="AlphaFoldDB" id="A0A1Y3BP56"/>
<name>A0A1Y3BP56_EURMA</name>
<dbReference type="GO" id="GO:0003677">
    <property type="term" value="F:DNA binding"/>
    <property type="evidence" value="ECO:0007669"/>
    <property type="project" value="UniProtKB-KW"/>
</dbReference>
<reference evidence="2 3" key="1">
    <citation type="submission" date="2017-03" db="EMBL/GenBank/DDBJ databases">
        <title>Genome Survey of Euroglyphus maynei.</title>
        <authorList>
            <person name="Arlian L.G."/>
            <person name="Morgan M.S."/>
            <person name="Rider S.D."/>
        </authorList>
    </citation>
    <scope>NUCLEOTIDE SEQUENCE [LARGE SCALE GENOMIC DNA]</scope>
    <source>
        <strain evidence="2">Arlian Lab</strain>
        <tissue evidence="2">Whole body</tissue>
    </source>
</reference>
<proteinExistence type="predicted"/>
<evidence type="ECO:0000313" key="2">
    <source>
        <dbReference type="EMBL" id="OTF82582.1"/>
    </source>
</evidence>
<dbReference type="GO" id="GO:0003725">
    <property type="term" value="F:double-stranded RNA binding"/>
    <property type="evidence" value="ECO:0007669"/>
    <property type="project" value="TreeGrafter"/>
</dbReference>
<dbReference type="PANTHER" id="PTHR46447:SF1">
    <property type="entry name" value="INTERLEUKIN ENHANCER-BINDING FACTOR 2"/>
    <property type="match status" value="1"/>
</dbReference>
<sequence>MKIPYATIQPTFDYYLAKDHFSAANISNDLDDSIKQAIDERLTKIMPRSDDITNLTQTVSKLMLILDRLKSSPEHIDACKIDCFFVVGSLRMGTMIRDHRIVDM</sequence>
<evidence type="ECO:0000256" key="1">
    <source>
        <dbReference type="ARBA" id="ARBA00023125"/>
    </source>
</evidence>
<dbReference type="EMBL" id="MUJZ01007779">
    <property type="protein sequence ID" value="OTF82582.1"/>
    <property type="molecule type" value="Genomic_DNA"/>
</dbReference>
<dbReference type="PANTHER" id="PTHR46447">
    <property type="entry name" value="INTERLEUKIN ENHANCER-BINDING FACTOR"/>
    <property type="match status" value="1"/>
</dbReference>
<keyword evidence="3" id="KW-1185">Reference proteome</keyword>
<dbReference type="InterPro" id="IPR043519">
    <property type="entry name" value="NT_sf"/>
</dbReference>
<keyword evidence="1" id="KW-0238">DNA-binding</keyword>
<dbReference type="GO" id="GO:0045893">
    <property type="term" value="P:positive regulation of DNA-templated transcription"/>
    <property type="evidence" value="ECO:0007669"/>
    <property type="project" value="TreeGrafter"/>
</dbReference>
<feature type="non-terminal residue" evidence="2">
    <location>
        <position position="104"/>
    </location>
</feature>
<comment type="caution">
    <text evidence="2">The sequence shown here is derived from an EMBL/GenBank/DDBJ whole genome shotgun (WGS) entry which is preliminary data.</text>
</comment>
<accession>A0A1Y3BP56</accession>